<dbReference type="Proteomes" id="UP000176087">
    <property type="component" value="Unassembled WGS sequence"/>
</dbReference>
<evidence type="ECO:0000259" key="4">
    <source>
        <dbReference type="Pfam" id="PF00501"/>
    </source>
</evidence>
<dbReference type="InterPro" id="IPR020845">
    <property type="entry name" value="AMP-binding_CS"/>
</dbReference>
<dbReference type="Gene3D" id="3.40.50.12780">
    <property type="entry name" value="N-terminal domain of ligase-like"/>
    <property type="match status" value="1"/>
</dbReference>
<evidence type="ECO:0000256" key="3">
    <source>
        <dbReference type="SAM" id="MobiDB-lite"/>
    </source>
</evidence>
<dbReference type="Pfam" id="PF00501">
    <property type="entry name" value="AMP-binding"/>
    <property type="match status" value="1"/>
</dbReference>
<dbReference type="PROSITE" id="PS00455">
    <property type="entry name" value="AMP_BINDING"/>
    <property type="match status" value="1"/>
</dbReference>
<dbReference type="AlphaFoldDB" id="A0A1E7JPJ6"/>
<dbReference type="InterPro" id="IPR045851">
    <property type="entry name" value="AMP-bd_C_sf"/>
</dbReference>
<proteinExistence type="inferred from homology"/>
<evidence type="ECO:0000256" key="1">
    <source>
        <dbReference type="ARBA" id="ARBA00006432"/>
    </source>
</evidence>
<comment type="caution">
    <text evidence="6">The sequence shown here is derived from an EMBL/GenBank/DDBJ whole genome shotgun (WGS) entry which is preliminary data.</text>
</comment>
<name>A0A1E7JPJ6_9ACTN</name>
<gene>
    <name evidence="6" type="ORF">AN215_11455</name>
</gene>
<accession>A0A1E7JPJ6</accession>
<dbReference type="PANTHER" id="PTHR43767:SF1">
    <property type="entry name" value="NONRIBOSOMAL PEPTIDE SYNTHASE PES1 (EUROFUNG)-RELATED"/>
    <property type="match status" value="1"/>
</dbReference>
<feature type="domain" description="AMP-binding enzyme C-terminal" evidence="5">
    <location>
        <begin position="472"/>
        <end position="570"/>
    </location>
</feature>
<dbReference type="SUPFAM" id="SSF56801">
    <property type="entry name" value="Acetyl-CoA synthetase-like"/>
    <property type="match status" value="1"/>
</dbReference>
<dbReference type="STRING" id="933944.AN215_11455"/>
<evidence type="ECO:0000313" key="6">
    <source>
        <dbReference type="EMBL" id="OEU90163.1"/>
    </source>
</evidence>
<dbReference type="GO" id="GO:0016878">
    <property type="term" value="F:acid-thiol ligase activity"/>
    <property type="evidence" value="ECO:0007669"/>
    <property type="project" value="UniProtKB-ARBA"/>
</dbReference>
<keyword evidence="2" id="KW-0436">Ligase</keyword>
<keyword evidence="7" id="KW-1185">Reference proteome</keyword>
<protein>
    <submittedName>
        <fullName evidence="6">Acyl-CoA synthetase</fullName>
    </submittedName>
</protein>
<dbReference type="InterPro" id="IPR000873">
    <property type="entry name" value="AMP-dep_synth/lig_dom"/>
</dbReference>
<feature type="domain" description="AMP-dependent synthetase/ligase" evidence="4">
    <location>
        <begin position="32"/>
        <end position="422"/>
    </location>
</feature>
<comment type="similarity">
    <text evidence="1">Belongs to the ATP-dependent AMP-binding enzyme family.</text>
</comment>
<dbReference type="RefSeq" id="WP_070009018.1">
    <property type="nucleotide sequence ID" value="NZ_LJGS01000036.1"/>
</dbReference>
<dbReference type="Gene3D" id="3.30.300.30">
    <property type="match status" value="1"/>
</dbReference>
<evidence type="ECO:0000313" key="7">
    <source>
        <dbReference type="Proteomes" id="UP000176087"/>
    </source>
</evidence>
<organism evidence="6 7">
    <name type="scientific">Streptomyces abyssalis</name>
    <dbReference type="NCBI Taxonomy" id="933944"/>
    <lineage>
        <taxon>Bacteria</taxon>
        <taxon>Bacillati</taxon>
        <taxon>Actinomycetota</taxon>
        <taxon>Actinomycetes</taxon>
        <taxon>Kitasatosporales</taxon>
        <taxon>Streptomycetaceae</taxon>
        <taxon>Streptomyces</taxon>
    </lineage>
</organism>
<feature type="region of interest" description="Disordered" evidence="3">
    <location>
        <begin position="506"/>
        <end position="533"/>
    </location>
</feature>
<reference evidence="6 7" key="1">
    <citation type="journal article" date="2016" name="Front. Microbiol.">
        <title>Comparative Genomics Analysis of Streptomyces Species Reveals Their Adaptation to the Marine Environment and Their Diversity at the Genomic Level.</title>
        <authorList>
            <person name="Tian X."/>
            <person name="Zhang Z."/>
            <person name="Yang T."/>
            <person name="Chen M."/>
            <person name="Li J."/>
            <person name="Chen F."/>
            <person name="Yang J."/>
            <person name="Li W."/>
            <person name="Zhang B."/>
            <person name="Zhang Z."/>
            <person name="Wu J."/>
            <person name="Zhang C."/>
            <person name="Long L."/>
            <person name="Xiao J."/>
        </authorList>
    </citation>
    <scope>NUCLEOTIDE SEQUENCE [LARGE SCALE GENOMIC DNA]</scope>
    <source>
        <strain evidence="6 7">SCSIO 10390</strain>
    </source>
</reference>
<sequence length="581" mass="61804">MSAYAERPWLDLYPPGTPAGIVPVHGTLLEMFRASVERAPGTEAIRYFDGVLTLADLDAASDALAVALAGHGFLPGDRLAVYVQNNPAFVVGLIAAWKAGGSAVAVNPMNKAREVTYLLADSGATALLCLDELYESVARDVIASGGTNVGTVVTCSPLDWQTRDDPRLFPDPDATRATGRPAGTLDLLTLVREYAGRTPEPHTPAPDDVAVLTYTSGTTGVPKGAMNTHAGMVFNTCTYREWMGLTPDDSVLGVAPLFHITGLVGHLTLALLLPCPLVLAHRFDPGVVLDALREHRPTFTVGAITVFISLSAAPGAASEDFSSLRVVYSGGAPVAPAVIARIREVTGLYIHNCYGLTETNSPSHAVPLHTEAPVDPATGALSVGVPVFDTVVRILDDGGEEVPVGETGEIATYGPQVVPGYWGRPEATAESLPGGELRTGDVGFMDEQGWFYLVDRKKDMINAAGYKVWPREVEDVLYGHPAVREAAVVGVPDEYRGETVKAFVSLKDPDHRQPAPGTGTGPGGATDTDGEREPVTEAGLIAYCRERMAAYKYPRSVVFLDELPKTSTGKILRRELRPDTR</sequence>
<dbReference type="InterPro" id="IPR050237">
    <property type="entry name" value="ATP-dep_AMP-bd_enzyme"/>
</dbReference>
<dbReference type="Pfam" id="PF13193">
    <property type="entry name" value="AMP-binding_C"/>
    <property type="match status" value="1"/>
</dbReference>
<dbReference type="InterPro" id="IPR042099">
    <property type="entry name" value="ANL_N_sf"/>
</dbReference>
<dbReference type="PATRIC" id="fig|933944.5.peg.5330"/>
<dbReference type="InterPro" id="IPR025110">
    <property type="entry name" value="AMP-bd_C"/>
</dbReference>
<evidence type="ECO:0000259" key="5">
    <source>
        <dbReference type="Pfam" id="PF13193"/>
    </source>
</evidence>
<dbReference type="FunFam" id="3.30.300.30:FF:000008">
    <property type="entry name" value="2,3-dihydroxybenzoate-AMP ligase"/>
    <property type="match status" value="1"/>
</dbReference>
<evidence type="ECO:0000256" key="2">
    <source>
        <dbReference type="ARBA" id="ARBA00022598"/>
    </source>
</evidence>
<dbReference type="EMBL" id="LJGT01000038">
    <property type="protein sequence ID" value="OEU90163.1"/>
    <property type="molecule type" value="Genomic_DNA"/>
</dbReference>
<dbReference type="PANTHER" id="PTHR43767">
    <property type="entry name" value="LONG-CHAIN-FATTY-ACID--COA LIGASE"/>
    <property type="match status" value="1"/>
</dbReference>
<dbReference type="OrthoDB" id="9803968at2"/>